<dbReference type="PANTHER" id="PTHR11328">
    <property type="entry name" value="MAJOR FACILITATOR SUPERFAMILY DOMAIN-CONTAINING PROTEIN"/>
    <property type="match status" value="1"/>
</dbReference>
<evidence type="ECO:0000313" key="3">
    <source>
        <dbReference type="Proteomes" id="UP000289794"/>
    </source>
</evidence>
<dbReference type="CDD" id="cd17332">
    <property type="entry name" value="MFS_MelB_like"/>
    <property type="match status" value="1"/>
</dbReference>
<dbReference type="EMBL" id="CP035945">
    <property type="protein sequence ID" value="QBE96629.1"/>
    <property type="molecule type" value="Genomic_DNA"/>
</dbReference>
<dbReference type="GO" id="GO:0005886">
    <property type="term" value="C:plasma membrane"/>
    <property type="evidence" value="ECO:0007669"/>
    <property type="project" value="TreeGrafter"/>
</dbReference>
<dbReference type="InterPro" id="IPR039672">
    <property type="entry name" value="MFS_2"/>
</dbReference>
<reference evidence="2 3" key="1">
    <citation type="submission" date="2019-01" db="EMBL/GenBank/DDBJ databases">
        <title>PMF-metabolizing Aryl O-demethylase.</title>
        <authorList>
            <person name="Kim M."/>
        </authorList>
    </citation>
    <scope>NUCLEOTIDE SEQUENCE [LARGE SCALE GENOMIC DNA]</scope>
    <source>
        <strain evidence="2 3">PMF1</strain>
    </source>
</reference>
<sequence length="469" mass="51495">MNKEISGERQTAAVSGVVKLNWGNRIAYGCGDTACNIVCGMINALLTLFYTDYAGIPIATVGLVMLISRVFDGSSDIIMGVIVGKTKSKWGKSRPWLLWMAVPYVLCAIAMFTVPQTNATIQFWYIFVTYNLCTTVCYTAINVPYGTLSTMMTRSSHERDLLSIVRMSMAPVGRLIAVTFTMPVVKLFGDTQAAWVKAMMLWCVIAFVMLLICFANCKEHVYIEVKKEAPKASFGKNVKALVGNVYFWATLILWTITCVHQTLVGAVLPYYCKYIFGNDSWMYSTLYMAEAVTLIAGALICPVLLKKFNKRDLSLAGCVLAVAAQIVFFMNPHSFGLAMGTTIVRALGEAPLTAVVFGMMGDVIEYGQWKSHIRQESLVFGGGSLGFKLGVGLTSAVISALLNASGYISSSTGGAVQPETAKAMIMSIYKYGTTFIWVIAVIVLIFYKLDKAYPRIMKDLAERELRGEL</sequence>
<dbReference type="GO" id="GO:0015293">
    <property type="term" value="F:symporter activity"/>
    <property type="evidence" value="ECO:0007669"/>
    <property type="project" value="InterPro"/>
</dbReference>
<dbReference type="Gene3D" id="1.20.1250.20">
    <property type="entry name" value="MFS general substrate transporter like domains"/>
    <property type="match status" value="2"/>
</dbReference>
<dbReference type="Pfam" id="PF13347">
    <property type="entry name" value="MFS_2"/>
    <property type="match status" value="1"/>
</dbReference>
<gene>
    <name evidence="2" type="primary">yjmB_8</name>
    <name evidence="2" type="ORF">PMF13cell1_02176</name>
</gene>
<feature type="transmembrane region" description="Helical" evidence="1">
    <location>
        <begin position="283"/>
        <end position="305"/>
    </location>
</feature>
<dbReference type="KEGG" id="bpro:PMF13cell1_02176"/>
<dbReference type="NCBIfam" id="TIGR00792">
    <property type="entry name" value="gph"/>
    <property type="match status" value="1"/>
</dbReference>
<feature type="transmembrane region" description="Helical" evidence="1">
    <location>
        <begin position="312"/>
        <end position="330"/>
    </location>
</feature>
<dbReference type="InterPro" id="IPR036259">
    <property type="entry name" value="MFS_trans_sf"/>
</dbReference>
<feature type="transmembrane region" description="Helical" evidence="1">
    <location>
        <begin position="428"/>
        <end position="447"/>
    </location>
</feature>
<dbReference type="GO" id="GO:0008643">
    <property type="term" value="P:carbohydrate transport"/>
    <property type="evidence" value="ECO:0007669"/>
    <property type="project" value="InterPro"/>
</dbReference>
<keyword evidence="1" id="KW-0472">Membrane</keyword>
<proteinExistence type="predicted"/>
<dbReference type="SUPFAM" id="SSF103473">
    <property type="entry name" value="MFS general substrate transporter"/>
    <property type="match status" value="1"/>
</dbReference>
<feature type="transmembrane region" description="Helical" evidence="1">
    <location>
        <begin position="121"/>
        <end position="141"/>
    </location>
</feature>
<dbReference type="GO" id="GO:0006814">
    <property type="term" value="P:sodium ion transport"/>
    <property type="evidence" value="ECO:0007669"/>
    <property type="project" value="InterPro"/>
</dbReference>
<feature type="transmembrane region" description="Helical" evidence="1">
    <location>
        <begin position="194"/>
        <end position="217"/>
    </location>
</feature>
<evidence type="ECO:0000256" key="1">
    <source>
        <dbReference type="SAM" id="Phobius"/>
    </source>
</evidence>
<keyword evidence="1" id="KW-1133">Transmembrane helix</keyword>
<dbReference type="AlphaFoldDB" id="A0A4P6LWY1"/>
<protein>
    <submittedName>
        <fullName evidence="2">Putative symporter YjmB</fullName>
    </submittedName>
</protein>
<feature type="transmembrane region" description="Helical" evidence="1">
    <location>
        <begin position="245"/>
        <end position="271"/>
    </location>
</feature>
<feature type="transmembrane region" description="Helical" evidence="1">
    <location>
        <begin position="56"/>
        <end position="84"/>
    </location>
</feature>
<dbReference type="RefSeq" id="WP_130180720.1">
    <property type="nucleotide sequence ID" value="NZ_CP035945.1"/>
</dbReference>
<dbReference type="PANTHER" id="PTHR11328:SF24">
    <property type="entry name" value="MAJOR FACILITATOR SUPERFAMILY (MFS) PROFILE DOMAIN-CONTAINING PROTEIN"/>
    <property type="match status" value="1"/>
</dbReference>
<organism evidence="2 3">
    <name type="scientific">Blautia producta</name>
    <dbReference type="NCBI Taxonomy" id="33035"/>
    <lineage>
        <taxon>Bacteria</taxon>
        <taxon>Bacillati</taxon>
        <taxon>Bacillota</taxon>
        <taxon>Clostridia</taxon>
        <taxon>Lachnospirales</taxon>
        <taxon>Lachnospiraceae</taxon>
        <taxon>Blautia</taxon>
    </lineage>
</organism>
<feature type="transmembrane region" description="Helical" evidence="1">
    <location>
        <begin position="385"/>
        <end position="408"/>
    </location>
</feature>
<keyword evidence="1" id="KW-0812">Transmembrane</keyword>
<feature type="transmembrane region" description="Helical" evidence="1">
    <location>
        <begin position="342"/>
        <end position="364"/>
    </location>
</feature>
<evidence type="ECO:0000313" key="2">
    <source>
        <dbReference type="EMBL" id="QBE96629.1"/>
    </source>
</evidence>
<dbReference type="Proteomes" id="UP000289794">
    <property type="component" value="Chromosome"/>
</dbReference>
<name>A0A4P6LWY1_9FIRM</name>
<dbReference type="InterPro" id="IPR001927">
    <property type="entry name" value="Na/Gal_symport"/>
</dbReference>
<feature type="transmembrane region" description="Helical" evidence="1">
    <location>
        <begin position="96"/>
        <end position="115"/>
    </location>
</feature>
<accession>A0A4P6LWY1</accession>